<dbReference type="RefSeq" id="WP_172462669.1">
    <property type="nucleotide sequence ID" value="NZ_BKAK01000109.1"/>
</dbReference>
<dbReference type="Proteomes" id="UP000679373">
    <property type="component" value="Chromosome"/>
</dbReference>
<accession>A0AB74VEM0</accession>
<name>A0AB74VEM0_CLOBE</name>
<evidence type="ECO:0008006" key="3">
    <source>
        <dbReference type="Google" id="ProtNLM"/>
    </source>
</evidence>
<evidence type="ECO:0000313" key="1">
    <source>
        <dbReference type="EMBL" id="QUN35050.1"/>
    </source>
</evidence>
<evidence type="ECO:0000313" key="2">
    <source>
        <dbReference type="Proteomes" id="UP000679373"/>
    </source>
</evidence>
<dbReference type="EMBL" id="CP073653">
    <property type="protein sequence ID" value="QUN35050.1"/>
    <property type="molecule type" value="Genomic_DNA"/>
</dbReference>
<organism evidence="1 2">
    <name type="scientific">Clostridium beijerinckii</name>
    <name type="common">Clostridium MP</name>
    <dbReference type="NCBI Taxonomy" id="1520"/>
    <lineage>
        <taxon>Bacteria</taxon>
        <taxon>Bacillati</taxon>
        <taxon>Bacillota</taxon>
        <taxon>Clostridia</taxon>
        <taxon>Eubacteriales</taxon>
        <taxon>Clostridiaceae</taxon>
        <taxon>Clostridium</taxon>
    </lineage>
</organism>
<gene>
    <name evidence="1" type="ORF">KEC93_24545</name>
</gene>
<proteinExistence type="predicted"/>
<dbReference type="AlphaFoldDB" id="A0AB74VEM0"/>
<sequence length="51" mass="5966">MKTKEEKKIEVVVEYSNKRIDKISLAGLLYDIMEQNLREGVNYDTKEDNCA</sequence>
<protein>
    <recommendedName>
        <fullName evidence="3">Transposase</fullName>
    </recommendedName>
</protein>
<dbReference type="GeneID" id="66347766"/>
<reference evidence="1" key="1">
    <citation type="submission" date="2021-04" db="EMBL/GenBank/DDBJ databases">
        <title>Complete genome sequence of the type strain Clostridium beijerinckii NRRL B-598.</title>
        <authorList>
            <person name="Sedlar K."/>
            <person name="Branska B."/>
            <person name="Bezdicek M."/>
            <person name="Nykrynova M."/>
            <person name="Lengerova M."/>
            <person name="Skutkova H."/>
            <person name="Patakova P."/>
        </authorList>
    </citation>
    <scope>NUCLEOTIDE SEQUENCE</scope>
    <source>
        <strain evidence="1">DSM 791</strain>
    </source>
</reference>
<keyword evidence="2" id="KW-1185">Reference proteome</keyword>